<evidence type="ECO:0000313" key="3">
    <source>
        <dbReference type="Proteomes" id="UP000657574"/>
    </source>
</evidence>
<sequence length="55" mass="5525">MVRVRVLPFQGGEQGSGERHDSEENDHGGAGEGGALGAQPSPDLPGAVRGSVVVT</sequence>
<evidence type="ECO:0000256" key="1">
    <source>
        <dbReference type="SAM" id="MobiDB-lite"/>
    </source>
</evidence>
<keyword evidence="3" id="KW-1185">Reference proteome</keyword>
<reference evidence="2" key="1">
    <citation type="journal article" date="2014" name="Int. J. Syst. Evol. Microbiol.">
        <title>Complete genome sequence of Corynebacterium casei LMG S-19264T (=DSM 44701T), isolated from a smear-ripened cheese.</title>
        <authorList>
            <consortium name="US DOE Joint Genome Institute (JGI-PGF)"/>
            <person name="Walter F."/>
            <person name="Albersmeier A."/>
            <person name="Kalinowski J."/>
            <person name="Ruckert C."/>
        </authorList>
    </citation>
    <scope>NUCLEOTIDE SEQUENCE</scope>
    <source>
        <strain evidence="2">JCM 3086</strain>
    </source>
</reference>
<organism evidence="2 3">
    <name type="scientific">Streptomyces brasiliensis</name>
    <dbReference type="NCBI Taxonomy" id="1954"/>
    <lineage>
        <taxon>Bacteria</taxon>
        <taxon>Bacillati</taxon>
        <taxon>Actinomycetota</taxon>
        <taxon>Actinomycetes</taxon>
        <taxon>Kitasatosporales</taxon>
        <taxon>Streptomycetaceae</taxon>
        <taxon>Streptomyces</taxon>
    </lineage>
</organism>
<reference evidence="2" key="2">
    <citation type="submission" date="2020-09" db="EMBL/GenBank/DDBJ databases">
        <authorList>
            <person name="Sun Q."/>
            <person name="Ohkuma M."/>
        </authorList>
    </citation>
    <scope>NUCLEOTIDE SEQUENCE</scope>
    <source>
        <strain evidence="2">JCM 3086</strain>
    </source>
</reference>
<dbReference type="AlphaFoldDB" id="A0A917NLU5"/>
<feature type="compositionally biased region" description="Basic and acidic residues" evidence="1">
    <location>
        <begin position="16"/>
        <end position="29"/>
    </location>
</feature>
<feature type="region of interest" description="Disordered" evidence="1">
    <location>
        <begin position="1"/>
        <end position="55"/>
    </location>
</feature>
<accession>A0A917NLU5</accession>
<evidence type="ECO:0000313" key="2">
    <source>
        <dbReference type="EMBL" id="GGJ10365.1"/>
    </source>
</evidence>
<protein>
    <submittedName>
        <fullName evidence="2">Uncharacterized protein</fullName>
    </submittedName>
</protein>
<proteinExistence type="predicted"/>
<dbReference type="Proteomes" id="UP000657574">
    <property type="component" value="Unassembled WGS sequence"/>
</dbReference>
<name>A0A917NLU5_9ACTN</name>
<gene>
    <name evidence="2" type="ORF">GCM10010121_020870</name>
</gene>
<comment type="caution">
    <text evidence="2">The sequence shown here is derived from an EMBL/GenBank/DDBJ whole genome shotgun (WGS) entry which is preliminary data.</text>
</comment>
<dbReference type="EMBL" id="BMQA01000005">
    <property type="protein sequence ID" value="GGJ10365.1"/>
    <property type="molecule type" value="Genomic_DNA"/>
</dbReference>